<feature type="region of interest" description="Disordered" evidence="1">
    <location>
        <begin position="759"/>
        <end position="779"/>
    </location>
</feature>
<evidence type="ECO:0000313" key="3">
    <source>
        <dbReference type="Proteomes" id="UP000288805"/>
    </source>
</evidence>
<accession>A0A438EM61</accession>
<evidence type="ECO:0000256" key="1">
    <source>
        <dbReference type="SAM" id="MobiDB-lite"/>
    </source>
</evidence>
<protein>
    <submittedName>
        <fullName evidence="2">Uncharacterized protein</fullName>
    </submittedName>
</protein>
<feature type="region of interest" description="Disordered" evidence="1">
    <location>
        <begin position="1731"/>
        <end position="1758"/>
    </location>
</feature>
<sequence>MASVNCLVGNWGKGKRLEGSQGSGPVGGREASAVEGENETGDESEVQVSKDSEAVLQLKEPAKLGRNTLRQKSAISQSDPSVRTETRKQWKGTSLEGGASETEVSLHNGRLRRSRRNTSTFKSSAPAADGNLVTGETVGRNEQSKHDSISASTGMDGIPNAIGKNKPQKRIGPARVAGEVKGKKKQRRRSKFPSSKGEAPLTESMLDIEETPGIDVELSEPEAAGSKSSVLIHQEELLKIKILVRRGRAPGRYLVQEAATWVSGGCPVISDLEEVEDRTTVNFKDIPSQSAAAIEEDIVEDLTTVNLEDIPSQSAVSVEEDISMENDKENLVQDKVNEGNKVDKESQFHNMRSDLDYDNSVEPQGNQYSSRVSKELVSPVFDFSSVQQPDYTGSSANHVKLQRELETEEELSAGKHIDPASDILLILQLKMTKLQNFETFSEESGDIALLNPSNGERATPNISGRRDIDDAEDPEAAVEFPENAVASPVAEIVAEQVTEIQLASSGQWSTEETPVKIVITPECQKIHLAIFFFIASAVIDDKVVGSCLHTVSADDGSQEEGYQLNAQLAAQSPVLGRSNPNHGEGEKSYSYGNVIMDGTMCGGELSVSDARERREHPVLDELDGQISEKKESVMSKGITSVSKEIKETDVSHLDFLFGTASGIVERSLPSCEHTHLKDKGEEDQDPMEQDEESTHVTEMASTTISAGKTSSNNLGSGRFHHEKYQEDAGVGERNLEVEITGLDGCAYPFPNKFSKDDHATVDKESGGSHVYSRNASGEGRGTNVVELSVGEGMPPGVSIMDKTGNASGEVEGTNVDEPSFEGITPAILEERVIAETRDFEEADKLLEFNAESHVTPGSTAGDMEKEIYFAEITQCSGGSGFDLPLSHVYALEHQASGNVHKEMSLSTQSPHVQKQEKLYGHEEEDSEMNCNANTVVDEPFSKHSVVTLDGIDGKGIEEHICVTSSNLVTKKESAEVLPEIEVGNVHDDHHVVVEQMNYNVDASSAERNCKDNKMSDEAIAGFSSVGYVTLVPGEKISEFEPGTELGDSQEVTAQANIIFDASLDEIICKESEALEKTTAGIKKSTLEGIEEITMLEEENGEISAPITQTKLDREVLDQGVEFIKINGSAQVTLVETVHENDEVPEEILDEVTSEKMILLPMEADFDCNELNIVGVKNEISLQRDELKSIDLDIHDAKDKSIFINSDQCSSADRETIDEREHSRILECKFNLKIEDEEVAHMHDSDHCLSLDLLSNNSRIAATKTHKTIAESVMLEAENGEAFTPFGSEGLGQEVSDHGVEFPNSAASDVSQAVHEADENLDTKSGGGVEMIWKGDEVKFGELDDSREEVLPETDKSSLIVPHELTSTDGEAVNGTMKENSHFEDVNFDSMKEEDVSNSPKIDLNCRDIGGAADLVVEDGMVCEIGSDDRNGDNMWVQKAQTSPCKVDDGNISSSEPEGDSISASVSLLNVSSCQGSSSKTEIKELIEVVPNDEINDTNEAAVCSPAPVDFYEDKGDTLNFVGKSSEVINITKERGIAEESSAGKAEEVRGSSHKFDDEMVSSGDSKEPPKFEKFVEVSLLEAEKVDCCSVVSPVNDSVDHAEVASRKHLTRLEDTTDDSSLTHQIGVNSSLASSETASYEIIDQFPAVTDSALYKAEDVRTENLKLETVQKKSLDVEVEEINHLSSQQFNSSMKMKNNLKSSMTQRTPNKFFKAFDMKENTPSIKMEQMGNFSAMKSGTRRKALEDLQKTRERNSTAR</sequence>
<feature type="compositionally biased region" description="Polar residues" evidence="1">
    <location>
        <begin position="68"/>
        <end position="81"/>
    </location>
</feature>
<evidence type="ECO:0000313" key="2">
    <source>
        <dbReference type="EMBL" id="RVW48826.1"/>
    </source>
</evidence>
<feature type="compositionally biased region" description="Basic and acidic residues" evidence="1">
    <location>
        <begin position="1544"/>
        <end position="1557"/>
    </location>
</feature>
<gene>
    <name evidence="2" type="ORF">CK203_103542</name>
</gene>
<reference evidence="2 3" key="1">
    <citation type="journal article" date="2018" name="PLoS Genet.">
        <title>Population sequencing reveals clonal diversity and ancestral inbreeding in the grapevine cultivar Chardonnay.</title>
        <authorList>
            <person name="Roach M.J."/>
            <person name="Johnson D.L."/>
            <person name="Bohlmann J."/>
            <person name="van Vuuren H.J."/>
            <person name="Jones S.J."/>
            <person name="Pretorius I.S."/>
            <person name="Schmidt S.A."/>
            <person name="Borneman A.R."/>
        </authorList>
    </citation>
    <scope>NUCLEOTIDE SEQUENCE [LARGE SCALE GENOMIC DNA]</scope>
    <source>
        <strain evidence="3">cv. Chardonnay</strain>
        <tissue evidence="2">Leaf</tissue>
    </source>
</reference>
<organism evidence="2 3">
    <name type="scientific">Vitis vinifera</name>
    <name type="common">Grape</name>
    <dbReference type="NCBI Taxonomy" id="29760"/>
    <lineage>
        <taxon>Eukaryota</taxon>
        <taxon>Viridiplantae</taxon>
        <taxon>Streptophyta</taxon>
        <taxon>Embryophyta</taxon>
        <taxon>Tracheophyta</taxon>
        <taxon>Spermatophyta</taxon>
        <taxon>Magnoliopsida</taxon>
        <taxon>eudicotyledons</taxon>
        <taxon>Gunneridae</taxon>
        <taxon>Pentapetalae</taxon>
        <taxon>rosids</taxon>
        <taxon>Vitales</taxon>
        <taxon>Vitaceae</taxon>
        <taxon>Viteae</taxon>
        <taxon>Vitis</taxon>
    </lineage>
</organism>
<feature type="region of interest" description="Disordered" evidence="1">
    <location>
        <begin position="1"/>
        <end position="207"/>
    </location>
</feature>
<comment type="caution">
    <text evidence="2">The sequence shown here is derived from an EMBL/GenBank/DDBJ whole genome shotgun (WGS) entry which is preliminary data.</text>
</comment>
<dbReference type="EMBL" id="QGNW01001241">
    <property type="protein sequence ID" value="RVW48826.1"/>
    <property type="molecule type" value="Genomic_DNA"/>
</dbReference>
<name>A0A438EM61_VITVI</name>
<feature type="compositionally biased region" description="Acidic residues" evidence="1">
    <location>
        <begin position="36"/>
        <end position="45"/>
    </location>
</feature>
<feature type="compositionally biased region" description="Basic residues" evidence="1">
    <location>
        <begin position="182"/>
        <end position="191"/>
    </location>
</feature>
<feature type="compositionally biased region" description="Basic and acidic residues" evidence="1">
    <location>
        <begin position="1742"/>
        <end position="1758"/>
    </location>
</feature>
<dbReference type="Proteomes" id="UP000288805">
    <property type="component" value="Unassembled WGS sequence"/>
</dbReference>
<feature type="region of interest" description="Disordered" evidence="1">
    <location>
        <begin position="1538"/>
        <end position="1567"/>
    </location>
</feature>
<proteinExistence type="predicted"/>